<dbReference type="VEuPathDB" id="VectorBase:AEPI010737"/>
<dbReference type="AlphaFoldDB" id="A0A182PUV0"/>
<sequence length="91" mass="9983">MALNIAVPMSSVGNILDGFGLLSPISPVNIDFRDSIKNPLSPVGSESSGVSSLDLEDIKMLRYFQSYMKAFLSRMRRDILARCNMTAALVQ</sequence>
<accession>A0A182PUV0</accession>
<evidence type="ECO:0000313" key="2">
    <source>
        <dbReference type="Proteomes" id="UP000075885"/>
    </source>
</evidence>
<dbReference type="Proteomes" id="UP000075885">
    <property type="component" value="Unassembled WGS sequence"/>
</dbReference>
<dbReference type="EnsemblMetazoa" id="AEPI010737-RA">
    <property type="protein sequence ID" value="AEPI010737-PA"/>
    <property type="gene ID" value="AEPI010737"/>
</dbReference>
<name>A0A182PUV0_9DIPT</name>
<proteinExistence type="predicted"/>
<reference evidence="2" key="1">
    <citation type="submission" date="2013-03" db="EMBL/GenBank/DDBJ databases">
        <title>The Genome Sequence of Anopheles epiroticus epiroticus2.</title>
        <authorList>
            <consortium name="The Broad Institute Genomics Platform"/>
            <person name="Neafsey D.E."/>
            <person name="Howell P."/>
            <person name="Walker B."/>
            <person name="Young S.K."/>
            <person name="Zeng Q."/>
            <person name="Gargeya S."/>
            <person name="Fitzgerald M."/>
            <person name="Haas B."/>
            <person name="Abouelleil A."/>
            <person name="Allen A.W."/>
            <person name="Alvarado L."/>
            <person name="Arachchi H.M."/>
            <person name="Berlin A.M."/>
            <person name="Chapman S.B."/>
            <person name="Gainer-Dewar J."/>
            <person name="Goldberg J."/>
            <person name="Griggs A."/>
            <person name="Gujja S."/>
            <person name="Hansen M."/>
            <person name="Howarth C."/>
            <person name="Imamovic A."/>
            <person name="Ireland A."/>
            <person name="Larimer J."/>
            <person name="McCowan C."/>
            <person name="Murphy C."/>
            <person name="Pearson M."/>
            <person name="Poon T.W."/>
            <person name="Priest M."/>
            <person name="Roberts A."/>
            <person name="Saif S."/>
            <person name="Shea T."/>
            <person name="Sisk P."/>
            <person name="Sykes S."/>
            <person name="Wortman J."/>
            <person name="Nusbaum C."/>
            <person name="Birren B."/>
        </authorList>
    </citation>
    <scope>NUCLEOTIDE SEQUENCE [LARGE SCALE GENOMIC DNA]</scope>
    <source>
        <strain evidence="2">Epiroticus2</strain>
    </source>
</reference>
<keyword evidence="2" id="KW-1185">Reference proteome</keyword>
<protein>
    <submittedName>
        <fullName evidence="1">Uncharacterized protein</fullName>
    </submittedName>
</protein>
<dbReference type="STRING" id="199890.A0A182PUV0"/>
<organism evidence="1 2">
    <name type="scientific">Anopheles epiroticus</name>
    <dbReference type="NCBI Taxonomy" id="199890"/>
    <lineage>
        <taxon>Eukaryota</taxon>
        <taxon>Metazoa</taxon>
        <taxon>Ecdysozoa</taxon>
        <taxon>Arthropoda</taxon>
        <taxon>Hexapoda</taxon>
        <taxon>Insecta</taxon>
        <taxon>Pterygota</taxon>
        <taxon>Neoptera</taxon>
        <taxon>Endopterygota</taxon>
        <taxon>Diptera</taxon>
        <taxon>Nematocera</taxon>
        <taxon>Culicoidea</taxon>
        <taxon>Culicidae</taxon>
        <taxon>Anophelinae</taxon>
        <taxon>Anopheles</taxon>
    </lineage>
</organism>
<evidence type="ECO:0000313" key="1">
    <source>
        <dbReference type="EnsemblMetazoa" id="AEPI010737-PA"/>
    </source>
</evidence>
<reference evidence="1" key="2">
    <citation type="submission" date="2020-05" db="UniProtKB">
        <authorList>
            <consortium name="EnsemblMetazoa"/>
        </authorList>
    </citation>
    <scope>IDENTIFICATION</scope>
    <source>
        <strain evidence="1">Epiroticus2</strain>
    </source>
</reference>